<accession>A0A5N5E1X3</accession>
<evidence type="ECO:0000256" key="2">
    <source>
        <dbReference type="SAM" id="Phobius"/>
    </source>
</evidence>
<reference evidence="3 4" key="1">
    <citation type="journal article" date="2017" name="Poromechanics V (2013)">
        <title>Genomic Characterization of the Arsenic-Tolerant Actinobacterium, &lt;i&gt;Rhodococcus erythropolis&lt;/i&gt; S43.</title>
        <authorList>
            <person name="Retamal-Morales G."/>
            <person name="Mehnert M."/>
            <person name="Schwabe R."/>
            <person name="Tischler D."/>
            <person name="Schloemann M."/>
            <person name="Levican G.J."/>
        </authorList>
    </citation>
    <scope>NUCLEOTIDE SEQUENCE [LARGE SCALE GENOMIC DNA]</scope>
    <source>
        <strain evidence="3 4">S43</strain>
    </source>
</reference>
<feature type="transmembrane region" description="Helical" evidence="2">
    <location>
        <begin position="32"/>
        <end position="55"/>
    </location>
</feature>
<gene>
    <name evidence="3" type="ORF">BS297_17595</name>
</gene>
<sequence>MVAMPAVVAVAVAVVAATVAVAVVTAAVAVVIAAVVAVVAVSVAIVSTATVAARLGGDDGREDRYGKDADTHQAHHSNKHHR</sequence>
<feature type="region of interest" description="Disordered" evidence="1">
    <location>
        <begin position="56"/>
        <end position="82"/>
    </location>
</feature>
<organism evidence="3 4">
    <name type="scientific">Rhodococcus erythropolis</name>
    <name type="common">Arthrobacter picolinophilus</name>
    <dbReference type="NCBI Taxonomy" id="1833"/>
    <lineage>
        <taxon>Bacteria</taxon>
        <taxon>Bacillati</taxon>
        <taxon>Actinomycetota</taxon>
        <taxon>Actinomycetes</taxon>
        <taxon>Mycobacteriales</taxon>
        <taxon>Nocardiaceae</taxon>
        <taxon>Rhodococcus</taxon>
        <taxon>Rhodococcus erythropolis group</taxon>
    </lineage>
</organism>
<comment type="caution">
    <text evidence="3">The sequence shown here is derived from an EMBL/GenBank/DDBJ whole genome shotgun (WGS) entry which is preliminary data.</text>
</comment>
<protein>
    <submittedName>
        <fullName evidence="3">Uncharacterized protein</fullName>
    </submittedName>
</protein>
<dbReference type="Proteomes" id="UP000325576">
    <property type="component" value="Unassembled WGS sequence"/>
</dbReference>
<evidence type="ECO:0000313" key="3">
    <source>
        <dbReference type="EMBL" id="KAB2584033.1"/>
    </source>
</evidence>
<dbReference type="EMBL" id="MRBO01000480">
    <property type="protein sequence ID" value="KAB2584033.1"/>
    <property type="molecule type" value="Genomic_DNA"/>
</dbReference>
<proteinExistence type="predicted"/>
<evidence type="ECO:0000256" key="1">
    <source>
        <dbReference type="SAM" id="MobiDB-lite"/>
    </source>
</evidence>
<name>A0A5N5E1X3_RHOER</name>
<feature type="compositionally biased region" description="Basic and acidic residues" evidence="1">
    <location>
        <begin position="56"/>
        <end position="73"/>
    </location>
</feature>
<keyword evidence="2" id="KW-0812">Transmembrane</keyword>
<keyword evidence="2" id="KW-1133">Transmembrane helix</keyword>
<evidence type="ECO:0000313" key="4">
    <source>
        <dbReference type="Proteomes" id="UP000325576"/>
    </source>
</evidence>
<dbReference type="AlphaFoldDB" id="A0A5N5E1X3"/>
<keyword evidence="2" id="KW-0472">Membrane</keyword>